<dbReference type="STRING" id="388280.SAMN04488057_12347"/>
<gene>
    <name evidence="2" type="ORF">SAMN04488057_12347</name>
</gene>
<protein>
    <submittedName>
        <fullName evidence="2">Dihydrofolate reductase</fullName>
    </submittedName>
</protein>
<evidence type="ECO:0000313" key="3">
    <source>
        <dbReference type="Proteomes" id="UP000184513"/>
    </source>
</evidence>
<dbReference type="PANTHER" id="PTHR38011">
    <property type="entry name" value="DIHYDROFOLATE REDUCTASE FAMILY PROTEIN (AFU_ORTHOLOGUE AFUA_8G06820)"/>
    <property type="match status" value="1"/>
</dbReference>
<dbReference type="GO" id="GO:0009231">
    <property type="term" value="P:riboflavin biosynthetic process"/>
    <property type="evidence" value="ECO:0007669"/>
    <property type="project" value="InterPro"/>
</dbReference>
<dbReference type="SUPFAM" id="SSF53597">
    <property type="entry name" value="Dihydrofolate reductase-like"/>
    <property type="match status" value="1"/>
</dbReference>
<name>A0A1M7QSX9_9BACT</name>
<proteinExistence type="predicted"/>
<dbReference type="InterPro" id="IPR002734">
    <property type="entry name" value="RibDG_C"/>
</dbReference>
<dbReference type="Pfam" id="PF01872">
    <property type="entry name" value="RibD_C"/>
    <property type="match status" value="1"/>
</dbReference>
<feature type="domain" description="Bacterial bifunctional deaminase-reductase C-terminal" evidence="1">
    <location>
        <begin position="4"/>
        <end position="170"/>
    </location>
</feature>
<dbReference type="Gene3D" id="3.40.430.10">
    <property type="entry name" value="Dihydrofolate Reductase, subunit A"/>
    <property type="match status" value="1"/>
</dbReference>
<organism evidence="2 3">
    <name type="scientific">Cyclobacterium lianum</name>
    <dbReference type="NCBI Taxonomy" id="388280"/>
    <lineage>
        <taxon>Bacteria</taxon>
        <taxon>Pseudomonadati</taxon>
        <taxon>Bacteroidota</taxon>
        <taxon>Cytophagia</taxon>
        <taxon>Cytophagales</taxon>
        <taxon>Cyclobacteriaceae</taxon>
        <taxon>Cyclobacterium</taxon>
    </lineage>
</organism>
<dbReference type="RefSeq" id="WP_073098162.1">
    <property type="nucleotide sequence ID" value="NZ_FRCY01000023.1"/>
</dbReference>
<evidence type="ECO:0000313" key="2">
    <source>
        <dbReference type="EMBL" id="SHN34666.1"/>
    </source>
</evidence>
<dbReference type="AlphaFoldDB" id="A0A1M7QSX9"/>
<accession>A0A1M7QSX9</accession>
<dbReference type="InterPro" id="IPR050765">
    <property type="entry name" value="Riboflavin_Biosynth_HTPR"/>
</dbReference>
<sequence length="182" mass="20475">MKRTLSLYIAMSLDGYIARPNDDLSFLKSVEKEGEDYGYAAFTANVDTIILGRKTYDYVLREIGSSHYDNGQRDVYVMTRSPRPDTGRVKFYTDDLPSLVRKLKAAGGKNIYCDGGAEIVNALLKEDLIDEFIISVIPILLGEGIRLFNDDRPEQDLTLVKARSFETGLVQLHYRRAGIQGV</sequence>
<dbReference type="Proteomes" id="UP000184513">
    <property type="component" value="Unassembled WGS sequence"/>
</dbReference>
<dbReference type="PANTHER" id="PTHR38011:SF11">
    <property type="entry name" value="2,5-DIAMINO-6-RIBOSYLAMINO-4(3H)-PYRIMIDINONE 5'-PHOSPHATE REDUCTASE"/>
    <property type="match status" value="1"/>
</dbReference>
<dbReference type="GO" id="GO:0008703">
    <property type="term" value="F:5-amino-6-(5-phosphoribosylamino)uracil reductase activity"/>
    <property type="evidence" value="ECO:0007669"/>
    <property type="project" value="InterPro"/>
</dbReference>
<dbReference type="EMBL" id="FRCY01000023">
    <property type="protein sequence ID" value="SHN34666.1"/>
    <property type="molecule type" value="Genomic_DNA"/>
</dbReference>
<evidence type="ECO:0000259" key="1">
    <source>
        <dbReference type="Pfam" id="PF01872"/>
    </source>
</evidence>
<keyword evidence="3" id="KW-1185">Reference proteome</keyword>
<dbReference type="InterPro" id="IPR024072">
    <property type="entry name" value="DHFR-like_dom_sf"/>
</dbReference>
<reference evidence="2 3" key="1">
    <citation type="submission" date="2016-11" db="EMBL/GenBank/DDBJ databases">
        <authorList>
            <person name="Jaros S."/>
            <person name="Januszkiewicz K."/>
            <person name="Wedrychowicz H."/>
        </authorList>
    </citation>
    <scope>NUCLEOTIDE SEQUENCE [LARGE SCALE GENOMIC DNA]</scope>
    <source>
        <strain evidence="2 3">CGMCC 1.6102</strain>
    </source>
</reference>
<dbReference type="OrthoDB" id="195113at2"/>